<dbReference type="OrthoDB" id="7248487at2"/>
<dbReference type="PROSITE" id="PS51257">
    <property type="entry name" value="PROKAR_LIPOPROTEIN"/>
    <property type="match status" value="1"/>
</dbReference>
<keyword evidence="2" id="KW-0732">Signal</keyword>
<dbReference type="Proteomes" id="UP000294664">
    <property type="component" value="Unassembled WGS sequence"/>
</dbReference>
<dbReference type="AlphaFoldDB" id="A0A4R3M2M7"/>
<feature type="signal peptide" evidence="2">
    <location>
        <begin position="1"/>
        <end position="28"/>
    </location>
</feature>
<keyword evidence="4" id="KW-1185">Reference proteome</keyword>
<comment type="caution">
    <text evidence="3">The sequence shown here is derived from an EMBL/GenBank/DDBJ whole genome shotgun (WGS) entry which is preliminary data.</text>
</comment>
<dbReference type="RefSeq" id="WP_132030849.1">
    <property type="nucleotide sequence ID" value="NZ_SMAI01000004.1"/>
</dbReference>
<evidence type="ECO:0000256" key="2">
    <source>
        <dbReference type="SAM" id="SignalP"/>
    </source>
</evidence>
<dbReference type="Gene3D" id="3.40.190.10">
    <property type="entry name" value="Periplasmic binding protein-like II"/>
    <property type="match status" value="1"/>
</dbReference>
<feature type="chain" id="PRO_5020641508" evidence="2">
    <location>
        <begin position="29"/>
        <end position="330"/>
    </location>
</feature>
<dbReference type="Gene3D" id="3.40.190.150">
    <property type="entry name" value="Bordetella uptake gene, domain 1"/>
    <property type="match status" value="1"/>
</dbReference>
<evidence type="ECO:0000313" key="3">
    <source>
        <dbReference type="EMBL" id="TCT05497.1"/>
    </source>
</evidence>
<dbReference type="SUPFAM" id="SSF53850">
    <property type="entry name" value="Periplasmic binding protein-like II"/>
    <property type="match status" value="1"/>
</dbReference>
<keyword evidence="3" id="KW-0675">Receptor</keyword>
<gene>
    <name evidence="3" type="ORF">EDC64_10454</name>
</gene>
<comment type="similarity">
    <text evidence="1">Belongs to the UPF0065 (bug) family.</text>
</comment>
<dbReference type="InterPro" id="IPR042100">
    <property type="entry name" value="Bug_dom1"/>
</dbReference>
<name>A0A4R3M2M7_9HYPH</name>
<dbReference type="PIRSF" id="PIRSF017082">
    <property type="entry name" value="YflP"/>
    <property type="match status" value="1"/>
</dbReference>
<dbReference type="PANTHER" id="PTHR42928:SF5">
    <property type="entry name" value="BLR1237 PROTEIN"/>
    <property type="match status" value="1"/>
</dbReference>
<dbReference type="InterPro" id="IPR005064">
    <property type="entry name" value="BUG"/>
</dbReference>
<sequence>MPYSRRQLGCALLVAAACTALAPMTAVAEDAWPSRPIRILAPSAAGGSLDVVARIVAQNLGEALGTTVVVENRGGANGTIGTNLVAKAAPDGYTMLMTTGQFTGSAVLYKKLPYDPVKDFAPITQIARSYGLVLAINTEVPARDLKDFIALAKKNPDSMDYGSAGEGNITHLAGALFNHLAGTSIQHVPYKGSGPALQDVAANQIDMTFVSTSGGLGTIKAGKVRALAISSPTRAPVLPDVPTFDEAGLPGMNMINGWYGLWYPAETPQPIIDRVQAAVAGFMAKPAVKAQFEDLGLIPMGTTPAEFSKFLQEDLANQSELVKIANVKQQ</sequence>
<dbReference type="CDD" id="cd13578">
    <property type="entry name" value="PBP2_Bug27"/>
    <property type="match status" value="1"/>
</dbReference>
<reference evidence="3 4" key="1">
    <citation type="submission" date="2019-03" db="EMBL/GenBank/DDBJ databases">
        <title>Genomic Encyclopedia of Type Strains, Phase IV (KMG-IV): sequencing the most valuable type-strain genomes for metagenomic binning, comparative biology and taxonomic classification.</title>
        <authorList>
            <person name="Goeker M."/>
        </authorList>
    </citation>
    <scope>NUCLEOTIDE SEQUENCE [LARGE SCALE GENOMIC DNA]</scope>
    <source>
        <strain evidence="3 4">DSM 9035</strain>
    </source>
</reference>
<protein>
    <submittedName>
        <fullName evidence="3">Tripartite-type tricarboxylate transporter receptor subunit TctC</fullName>
    </submittedName>
</protein>
<proteinExistence type="inferred from homology"/>
<organism evidence="3 4">
    <name type="scientific">Aquabacter spiritensis</name>
    <dbReference type="NCBI Taxonomy" id="933073"/>
    <lineage>
        <taxon>Bacteria</taxon>
        <taxon>Pseudomonadati</taxon>
        <taxon>Pseudomonadota</taxon>
        <taxon>Alphaproteobacteria</taxon>
        <taxon>Hyphomicrobiales</taxon>
        <taxon>Xanthobacteraceae</taxon>
        <taxon>Aquabacter</taxon>
    </lineage>
</organism>
<dbReference type="EMBL" id="SMAI01000004">
    <property type="protein sequence ID" value="TCT05497.1"/>
    <property type="molecule type" value="Genomic_DNA"/>
</dbReference>
<evidence type="ECO:0000256" key="1">
    <source>
        <dbReference type="ARBA" id="ARBA00006987"/>
    </source>
</evidence>
<dbReference type="PANTHER" id="PTHR42928">
    <property type="entry name" value="TRICARBOXYLATE-BINDING PROTEIN"/>
    <property type="match status" value="1"/>
</dbReference>
<accession>A0A4R3M2M7</accession>
<evidence type="ECO:0000313" key="4">
    <source>
        <dbReference type="Proteomes" id="UP000294664"/>
    </source>
</evidence>
<dbReference type="Pfam" id="PF03401">
    <property type="entry name" value="TctC"/>
    <property type="match status" value="1"/>
</dbReference>